<comment type="catalytic activity">
    <reaction evidence="4 5">
        <text>[thioredoxin]-disulfide + L-methionine + H2O = L-methionine (S)-S-oxide + [thioredoxin]-dithiol</text>
        <dbReference type="Rhea" id="RHEA:19993"/>
        <dbReference type="Rhea" id="RHEA-COMP:10698"/>
        <dbReference type="Rhea" id="RHEA-COMP:10700"/>
        <dbReference type="ChEBI" id="CHEBI:15377"/>
        <dbReference type="ChEBI" id="CHEBI:29950"/>
        <dbReference type="ChEBI" id="CHEBI:50058"/>
        <dbReference type="ChEBI" id="CHEBI:57844"/>
        <dbReference type="ChEBI" id="CHEBI:58772"/>
        <dbReference type="EC" id="1.8.4.11"/>
    </reaction>
</comment>
<evidence type="ECO:0000256" key="5">
    <source>
        <dbReference type="HAMAP-Rule" id="MF_01401"/>
    </source>
</evidence>
<dbReference type="Gene3D" id="3.30.1060.10">
    <property type="entry name" value="Peptide methionine sulphoxide reductase MsrA"/>
    <property type="match status" value="1"/>
</dbReference>
<protein>
    <recommendedName>
        <fullName evidence="5">Peptide methionine sulfoxide reductase MsrA</fullName>
        <shortName evidence="5">Protein-methionine-S-oxide reductase</shortName>
        <ecNumber evidence="5">1.8.4.11</ecNumber>
    </recommendedName>
    <alternativeName>
        <fullName evidence="5">Peptide-methionine (S)-S-oxide reductase</fullName>
        <shortName evidence="5">Peptide Met(O) reductase</shortName>
    </alternativeName>
</protein>
<dbReference type="InterPro" id="IPR036509">
    <property type="entry name" value="Met_Sox_Rdtase_MsrA_sf"/>
</dbReference>
<evidence type="ECO:0000256" key="4">
    <source>
        <dbReference type="ARBA" id="ARBA00048782"/>
    </source>
</evidence>
<gene>
    <name evidence="5 7" type="primary">msrA</name>
    <name evidence="7" type="ORF">NT02SARS_0154</name>
</gene>
<comment type="catalytic activity">
    <reaction evidence="3 5">
        <text>L-methionyl-[protein] + [thioredoxin]-disulfide + H2O = L-methionyl-(S)-S-oxide-[protein] + [thioredoxin]-dithiol</text>
        <dbReference type="Rhea" id="RHEA:14217"/>
        <dbReference type="Rhea" id="RHEA-COMP:10698"/>
        <dbReference type="Rhea" id="RHEA-COMP:10700"/>
        <dbReference type="Rhea" id="RHEA-COMP:12313"/>
        <dbReference type="Rhea" id="RHEA-COMP:12315"/>
        <dbReference type="ChEBI" id="CHEBI:15377"/>
        <dbReference type="ChEBI" id="CHEBI:16044"/>
        <dbReference type="ChEBI" id="CHEBI:29950"/>
        <dbReference type="ChEBI" id="CHEBI:44120"/>
        <dbReference type="ChEBI" id="CHEBI:50058"/>
        <dbReference type="EC" id="1.8.4.11"/>
    </reaction>
</comment>
<dbReference type="HAMAP" id="MF_01401">
    <property type="entry name" value="MsrA"/>
    <property type="match status" value="1"/>
</dbReference>
<dbReference type="NCBIfam" id="TIGR00401">
    <property type="entry name" value="msrA"/>
    <property type="match status" value="1"/>
</dbReference>
<evidence type="ECO:0000256" key="1">
    <source>
        <dbReference type="ARBA" id="ARBA00005591"/>
    </source>
</evidence>
<feature type="active site" evidence="5">
    <location>
        <position position="23"/>
    </location>
</feature>
<dbReference type="InterPro" id="IPR002569">
    <property type="entry name" value="Met_Sox_Rdtase_MsrA_dom"/>
</dbReference>
<evidence type="ECO:0000313" key="7">
    <source>
        <dbReference type="EMBL" id="EJP73438.1"/>
    </source>
</evidence>
<proteinExistence type="inferred from homology"/>
<dbReference type="GO" id="GO:0008113">
    <property type="term" value="F:peptide-methionine (S)-S-oxide reductase activity"/>
    <property type="evidence" value="ECO:0007669"/>
    <property type="project" value="UniProtKB-UniRule"/>
</dbReference>
<evidence type="ECO:0000259" key="6">
    <source>
        <dbReference type="Pfam" id="PF01625"/>
    </source>
</evidence>
<dbReference type="GO" id="GO:0033744">
    <property type="term" value="F:L-methionine:thioredoxin-disulfide S-oxidoreductase activity"/>
    <property type="evidence" value="ECO:0007669"/>
    <property type="project" value="RHEA"/>
</dbReference>
<feature type="domain" description="Peptide methionine sulphoxide reductase MsrA" evidence="6">
    <location>
        <begin position="16"/>
        <end position="168"/>
    </location>
</feature>
<dbReference type="InterPro" id="IPR050162">
    <property type="entry name" value="MsrA_MetSO_reductase"/>
</dbReference>
<accession>J5KFT3</accession>
<comment type="function">
    <text evidence="5">Has an important function as a repair enzyme for proteins that have been inactivated by oxidation. Catalyzes the reversible oxidation-reduction of methionine sulfoxide in proteins to methionine.</text>
</comment>
<dbReference type="EC" id="1.8.4.11" evidence="5"/>
<dbReference type="GO" id="GO:0005737">
    <property type="term" value="C:cytoplasm"/>
    <property type="evidence" value="ECO:0007669"/>
    <property type="project" value="TreeGrafter"/>
</dbReference>
<reference evidence="7 8" key="1">
    <citation type="journal article" date="2012" name="ISME J.">
        <title>Genomic insights to SAR86, an abundant and uncultivated marine bacterial lineage.</title>
        <authorList>
            <person name="Dupont C.L."/>
            <person name="Rusch D.B."/>
            <person name="Yooseph S."/>
            <person name="Lombardo M.J."/>
            <person name="Richter R.A."/>
            <person name="Valas R."/>
            <person name="Novotny M."/>
            <person name="Yee-Greenbaum J."/>
            <person name="Selengut J.D."/>
            <person name="Haft D.H."/>
            <person name="Halpern A.L."/>
            <person name="Lasken R.S."/>
            <person name="Nealson K."/>
            <person name="Friedman R."/>
            <person name="Venter J.C."/>
        </authorList>
    </citation>
    <scope>NUCLEOTIDE SEQUENCE [LARGE SCALE GENOMIC DNA]</scope>
</reference>
<evidence type="ECO:0000313" key="8">
    <source>
        <dbReference type="Proteomes" id="UP000010116"/>
    </source>
</evidence>
<evidence type="ECO:0000256" key="2">
    <source>
        <dbReference type="ARBA" id="ARBA00023002"/>
    </source>
</evidence>
<dbReference type="HOGENOM" id="CLU_031040_10_3_6"/>
<organism evidence="7 8">
    <name type="scientific">SAR86 cluster bacterium SAR86B</name>
    <dbReference type="NCBI Taxonomy" id="1123867"/>
    <lineage>
        <taxon>Bacteria</taxon>
        <taxon>Pseudomonadati</taxon>
        <taxon>Pseudomonadota</taxon>
        <taxon>Gammaproteobacteria</taxon>
        <taxon>SAR86 cluster</taxon>
    </lineage>
</organism>
<dbReference type="GO" id="GO:0034599">
    <property type="term" value="P:cellular response to oxidative stress"/>
    <property type="evidence" value="ECO:0007669"/>
    <property type="project" value="TreeGrafter"/>
</dbReference>
<dbReference type="EMBL" id="JH611165">
    <property type="protein sequence ID" value="EJP73438.1"/>
    <property type="molecule type" value="Genomic_DNA"/>
</dbReference>
<dbReference type="Pfam" id="PF01625">
    <property type="entry name" value="PMSR"/>
    <property type="match status" value="1"/>
</dbReference>
<comment type="similarity">
    <text evidence="1 5">Belongs to the MsrA Met sulfoxide reductase family.</text>
</comment>
<keyword evidence="2 5" id="KW-0560">Oxidoreductase</keyword>
<dbReference type="PANTHER" id="PTHR42799:SF2">
    <property type="entry name" value="MITOCHONDRIAL PEPTIDE METHIONINE SULFOXIDE REDUCTASE"/>
    <property type="match status" value="1"/>
</dbReference>
<name>J5KFT3_9GAMM</name>
<sequence>MEHFVYKKPLIHADNKIIFGAGCFWGVERKFWSIEGVSMTSAGYAGGETKNPTYEEVCTGTTGHAEVVMVSYKNPLKLKDLLKIYWECHDPTQGMRQGNDIGSQYRSVIYCFSDDDLDLCKETRDIYQRTLQQSGFSRITTEIEPAENYFLAEEYHQQYLAKNPNGYCGIGGTGCAIEI</sequence>
<dbReference type="Proteomes" id="UP000010116">
    <property type="component" value="Unassembled WGS sequence"/>
</dbReference>
<dbReference type="PANTHER" id="PTHR42799">
    <property type="entry name" value="MITOCHONDRIAL PEPTIDE METHIONINE SULFOXIDE REDUCTASE"/>
    <property type="match status" value="1"/>
</dbReference>
<evidence type="ECO:0000256" key="3">
    <source>
        <dbReference type="ARBA" id="ARBA00047806"/>
    </source>
</evidence>
<dbReference type="SUPFAM" id="SSF55068">
    <property type="entry name" value="Peptide methionine sulfoxide reductase"/>
    <property type="match status" value="1"/>
</dbReference>
<dbReference type="AlphaFoldDB" id="J5KFT3"/>